<dbReference type="GO" id="GO:0090313">
    <property type="term" value="P:regulation of protein targeting to membrane"/>
    <property type="evidence" value="ECO:0007669"/>
    <property type="project" value="TreeGrafter"/>
</dbReference>
<evidence type="ECO:0000259" key="3">
    <source>
        <dbReference type="Pfam" id="PF05170"/>
    </source>
</evidence>
<accession>A0A1H1TK06</accession>
<dbReference type="PANTHER" id="PTHR30441">
    <property type="entry name" value="DUF748 DOMAIN-CONTAINING PROTEIN"/>
    <property type="match status" value="1"/>
</dbReference>
<dbReference type="AlphaFoldDB" id="A0A1H1TK06"/>
<feature type="region of interest" description="Disordered" evidence="1">
    <location>
        <begin position="1025"/>
        <end position="1045"/>
    </location>
</feature>
<organism evidence="4 5">
    <name type="scientific">Mucilaginibacter mallensis</name>
    <dbReference type="NCBI Taxonomy" id="652787"/>
    <lineage>
        <taxon>Bacteria</taxon>
        <taxon>Pseudomonadati</taxon>
        <taxon>Bacteroidota</taxon>
        <taxon>Sphingobacteriia</taxon>
        <taxon>Sphingobacteriales</taxon>
        <taxon>Sphingobacteriaceae</taxon>
        <taxon>Mucilaginibacter</taxon>
    </lineage>
</organism>
<reference evidence="4 5" key="1">
    <citation type="submission" date="2016-10" db="EMBL/GenBank/DDBJ databases">
        <authorList>
            <person name="de Groot N.N."/>
        </authorList>
    </citation>
    <scope>NUCLEOTIDE SEQUENCE [LARGE SCALE GENOMIC DNA]</scope>
    <source>
        <strain evidence="4 5">MP1X4</strain>
    </source>
</reference>
<dbReference type="PANTHER" id="PTHR30441:SF8">
    <property type="entry name" value="DUF748 DOMAIN-CONTAINING PROTEIN"/>
    <property type="match status" value="1"/>
</dbReference>
<name>A0A1H1TK06_MUCMA</name>
<dbReference type="RefSeq" id="WP_091370760.1">
    <property type="nucleotide sequence ID" value="NZ_LT629740.1"/>
</dbReference>
<feature type="compositionally biased region" description="Polar residues" evidence="1">
    <location>
        <begin position="1035"/>
        <end position="1045"/>
    </location>
</feature>
<evidence type="ECO:0000313" key="5">
    <source>
        <dbReference type="Proteomes" id="UP000199679"/>
    </source>
</evidence>
<dbReference type="Proteomes" id="UP000199679">
    <property type="component" value="Chromosome I"/>
</dbReference>
<keyword evidence="2" id="KW-0472">Membrane</keyword>
<proteinExistence type="predicted"/>
<dbReference type="InterPro" id="IPR007844">
    <property type="entry name" value="AsmA"/>
</dbReference>
<dbReference type="InterPro" id="IPR052894">
    <property type="entry name" value="AsmA-related"/>
</dbReference>
<keyword evidence="5" id="KW-1185">Reference proteome</keyword>
<dbReference type="EMBL" id="LT629740">
    <property type="protein sequence ID" value="SDS60577.1"/>
    <property type="molecule type" value="Genomic_DNA"/>
</dbReference>
<feature type="domain" description="AsmA" evidence="3">
    <location>
        <begin position="11"/>
        <end position="185"/>
    </location>
</feature>
<dbReference type="STRING" id="652787.SAMN05216490_1458"/>
<keyword evidence="2" id="KW-0812">Transmembrane</keyword>
<gene>
    <name evidence="4" type="ORF">SAMN05216490_1458</name>
</gene>
<dbReference type="OrthoDB" id="596403at2"/>
<dbReference type="Pfam" id="PF05170">
    <property type="entry name" value="AsmA"/>
    <property type="match status" value="1"/>
</dbReference>
<sequence>MKTSIKKVLLKTLKISGIVLGSIILLMFLLPYLFPQTVTSKIKGWINGNINGNISFSGTSLSFFKKFPALTLTLYDVNLEGSAPFQKDTLIAAKELSLGIDLSSLFRSKINIDKIFLNKAFINIQVDSAGRANYSIYKPSQPSTASSDTSGASLGIDQILIEDSHLIYNDLSIPTKINARNFNYSGSGDLSKDVFTLYSHTDIGSIDFYYGNEPYVLSKKVNADLVTNINTKSLAFEFQKNDLKINQLPVQFKGRFAFIKDGYDMDFKIDSHETNLNDIFTAMPSAYLKMLDKTDVNGIGDIKIALTGKYIAKDNIKPDFSMNLMVRNGYVSNKKTPSPVRNLYLNMETKLPHLNMDSLYVNVDSIYFNIDKDYFSSVIRVKGVKSPYVYAKVNTEIDLGKWNRAFGIKAFDVRGRYTMHLLSEGRYTTGIVVRKGLRKKVIDTVITSVPKFSMQSSFKDGYFKYASLPEAINNISFNMKADCPDHNYKHLSMSVDNLYATALTNYIKGYFKLGNAGTFPMDAKIETKFHFADLKKFYPATDSLIDIKGDLDANMQIKGNYIAAQKKFPVMVANISMKNGSIKTKYYPHPISNIQVNTTIINRTGTLNGMKVFIKPISFEFEGEPFFLKASLNNFADVDYNINSQGTINIGRIYKVFAIKGYNVNGAVTANVSLKGKQSDAVTGHYDKLSNSGTLKVKDISLTTEMFPKPFYITKGVFSFNQDKMNFDAFTAKYGNSTLVLNGALSNVINYAIKPGSVLKGDFNLSSDLITVDDFMVFAGTPDAPKPKSAPSGVIMVPKNLDLNFTASVKKIKYQTLTLTDAKGQMSINNGNIDLKSTGFTIIGTPVTMDATYTNTSPRMAFFNYHINAKDFDIKKAYDHIKLFHDMVTTAAYAQGLVSLDYQISGKLNNNMQPVYPSLKGGGTLSAKKIQLHGYKLFGAMGKAASKDSVNNNADVSQVNIKSTIANNVITIERTKLRMAGFRARFEGQVNFDKQMDIKFRLGLPPLGIIGIPMNITGTQDKPIVKLGNGKKEGTVTSTTDDSGE</sequence>
<evidence type="ECO:0000256" key="2">
    <source>
        <dbReference type="SAM" id="Phobius"/>
    </source>
</evidence>
<evidence type="ECO:0000313" key="4">
    <source>
        <dbReference type="EMBL" id="SDS60577.1"/>
    </source>
</evidence>
<evidence type="ECO:0000256" key="1">
    <source>
        <dbReference type="SAM" id="MobiDB-lite"/>
    </source>
</evidence>
<keyword evidence="2" id="KW-1133">Transmembrane helix</keyword>
<dbReference type="GO" id="GO:0005886">
    <property type="term" value="C:plasma membrane"/>
    <property type="evidence" value="ECO:0007669"/>
    <property type="project" value="TreeGrafter"/>
</dbReference>
<feature type="transmembrane region" description="Helical" evidence="2">
    <location>
        <begin position="12"/>
        <end position="34"/>
    </location>
</feature>
<protein>
    <submittedName>
        <fullName evidence="4">AsmA protein</fullName>
    </submittedName>
</protein>